<dbReference type="InterPro" id="IPR022409">
    <property type="entry name" value="PKD/Chitinase_dom"/>
</dbReference>
<gene>
    <name evidence="2" type="ORF">DB31_0379</name>
</gene>
<name>A0A085WWQ5_9BACT</name>
<feature type="domain" description="PKD/Chitinase" evidence="1">
    <location>
        <begin position="128"/>
        <end position="218"/>
    </location>
</feature>
<comment type="caution">
    <text evidence="2">The sequence shown here is derived from an EMBL/GenBank/DDBJ whole genome shotgun (WGS) entry which is preliminary data.</text>
</comment>
<protein>
    <submittedName>
        <fullName evidence="2">Chitinase</fullName>
    </submittedName>
</protein>
<evidence type="ECO:0000313" key="3">
    <source>
        <dbReference type="Proteomes" id="UP000028725"/>
    </source>
</evidence>
<dbReference type="EMBL" id="JMCB01000001">
    <property type="protein sequence ID" value="KFE72118.1"/>
    <property type="molecule type" value="Genomic_DNA"/>
</dbReference>
<accession>A0A085WWQ5</accession>
<reference evidence="2 3" key="1">
    <citation type="submission" date="2014-04" db="EMBL/GenBank/DDBJ databases">
        <title>Genome assembly of Hyalangium minutum DSM 14724.</title>
        <authorList>
            <person name="Sharma G."/>
            <person name="Subramanian S."/>
        </authorList>
    </citation>
    <scope>NUCLEOTIDE SEQUENCE [LARGE SCALE GENOMIC DNA]</scope>
    <source>
        <strain evidence="2 3">DSM 14724</strain>
    </source>
</reference>
<dbReference type="STRING" id="394096.DB31_0379"/>
<keyword evidence="3" id="KW-1185">Reference proteome</keyword>
<dbReference type="Proteomes" id="UP000028725">
    <property type="component" value="Unassembled WGS sequence"/>
</dbReference>
<dbReference type="Gene3D" id="2.60.40.10">
    <property type="entry name" value="Immunoglobulins"/>
    <property type="match status" value="3"/>
</dbReference>
<proteinExistence type="predicted"/>
<evidence type="ECO:0000259" key="1">
    <source>
        <dbReference type="SMART" id="SM00089"/>
    </source>
</evidence>
<dbReference type="AlphaFoldDB" id="A0A085WWQ5"/>
<dbReference type="SMART" id="SM00089">
    <property type="entry name" value="PKD"/>
    <property type="match status" value="2"/>
</dbReference>
<sequence length="425" mass="43446">MVLVGWGALSCGSEEEPLPTVDEVAPSRVELTGGITAGASLSGQVTLEAVAEDDSGRVARVQFFVGPTLACADTVEKSSGSTFSCVWDTSTRPEGDYRIIAVAQDAAGNTSSSAPIAFSIGMDLPPVISAVTASPVTVNEGQSTNLSVTASDPKGDALTYTWSQVSPPAPAGTFTNGNTATPAWKAPLLSANTPFTLRVVVSDSKGGTTQSTVDVQVANVASANRPPVVDAAITAPGTVLAGDTAALSIGATDPDGDPLTYSWRTNPSGSGTFTNASSAAASWRSGDISADTTYSIQVTVSDGVASVTRSVSVKTTVPKYTADIQPIWAQCTTSCHDNTSPSGGMNLLAGSSYSNLVGVSGTNRCSGTTAIQRVRVGQPANSLLVRKIEGTCGTRMPQNNPSYFVDNPGLITRIRSWILGGALNN</sequence>
<dbReference type="InterPro" id="IPR013783">
    <property type="entry name" value="Ig-like_fold"/>
</dbReference>
<evidence type="ECO:0000313" key="2">
    <source>
        <dbReference type="EMBL" id="KFE72118.1"/>
    </source>
</evidence>
<feature type="domain" description="PKD/Chitinase" evidence="1">
    <location>
        <begin position="230"/>
        <end position="318"/>
    </location>
</feature>
<dbReference type="Pfam" id="PF17957">
    <property type="entry name" value="Big_7"/>
    <property type="match status" value="1"/>
</dbReference>
<organism evidence="2 3">
    <name type="scientific">Hyalangium minutum</name>
    <dbReference type="NCBI Taxonomy" id="394096"/>
    <lineage>
        <taxon>Bacteria</taxon>
        <taxon>Pseudomonadati</taxon>
        <taxon>Myxococcota</taxon>
        <taxon>Myxococcia</taxon>
        <taxon>Myxococcales</taxon>
        <taxon>Cystobacterineae</taxon>
        <taxon>Archangiaceae</taxon>
        <taxon>Hyalangium</taxon>
    </lineage>
</organism>
<dbReference type="Pfam" id="PF17963">
    <property type="entry name" value="Big_9"/>
    <property type="match status" value="2"/>
</dbReference>